<accession>A0ABR4HVN8</accession>
<proteinExistence type="predicted"/>
<comment type="caution">
    <text evidence="1">The sequence shown here is derived from an EMBL/GenBank/DDBJ whole genome shotgun (WGS) entry which is preliminary data.</text>
</comment>
<sequence length="225" mass="25557">MALFDEYAAEKFNNLPFLGESSKAFQAIGDKEALFSDLKALFVRYGVTDLFGLTLVHRHFDVNENELLVESNGTTMPWTVLDSASFYDDDGTITPQSWAFLRGRLMPFEFFFEPSFSSPKDPSLDPFSGIDSAFFREFESLLQQRHLDRTLGLSLLPRCPEPQIEITRERANLTFNISEDKFRNAPGEFTDVVWKCTEAIPGVVEFKPTKKCKKVTTTSSKVAHN</sequence>
<evidence type="ECO:0000313" key="2">
    <source>
        <dbReference type="Proteomes" id="UP001610335"/>
    </source>
</evidence>
<dbReference type="EMBL" id="JBFXLS010000076">
    <property type="protein sequence ID" value="KAL2819550.1"/>
    <property type="molecule type" value="Genomic_DNA"/>
</dbReference>
<gene>
    <name evidence="1" type="ORF">BDW59DRAFT_151341</name>
</gene>
<protein>
    <submittedName>
        <fullName evidence="1">Uncharacterized protein</fullName>
    </submittedName>
</protein>
<reference evidence="1 2" key="1">
    <citation type="submission" date="2024-07" db="EMBL/GenBank/DDBJ databases">
        <title>Section-level genome sequencing and comparative genomics of Aspergillus sections Usti and Cavernicolus.</title>
        <authorList>
            <consortium name="Lawrence Berkeley National Laboratory"/>
            <person name="Nybo J.L."/>
            <person name="Vesth T.C."/>
            <person name="Theobald S."/>
            <person name="Frisvad J.C."/>
            <person name="Larsen T.O."/>
            <person name="Kjaerboelling I."/>
            <person name="Rothschild-Mancinelli K."/>
            <person name="Lyhne E.K."/>
            <person name="Kogle M.E."/>
            <person name="Barry K."/>
            <person name="Clum A."/>
            <person name="Na H."/>
            <person name="Ledsgaard L."/>
            <person name="Lin J."/>
            <person name="Lipzen A."/>
            <person name="Kuo A."/>
            <person name="Riley R."/>
            <person name="Mondo S."/>
            <person name="LaButti K."/>
            <person name="Haridas S."/>
            <person name="Pangalinan J."/>
            <person name="Salamov A.A."/>
            <person name="Simmons B.A."/>
            <person name="Magnuson J.K."/>
            <person name="Chen J."/>
            <person name="Drula E."/>
            <person name="Henrissat B."/>
            <person name="Wiebenga A."/>
            <person name="Lubbers R.J."/>
            <person name="Gomes A.C."/>
            <person name="Makela M.R."/>
            <person name="Stajich J."/>
            <person name="Grigoriev I.V."/>
            <person name="Mortensen U.H."/>
            <person name="De vries R.P."/>
            <person name="Baker S.E."/>
            <person name="Andersen M.R."/>
        </authorList>
    </citation>
    <scope>NUCLEOTIDE SEQUENCE [LARGE SCALE GENOMIC DNA]</scope>
    <source>
        <strain evidence="1 2">CBS 600.67</strain>
    </source>
</reference>
<organism evidence="1 2">
    <name type="scientific">Aspergillus cavernicola</name>
    <dbReference type="NCBI Taxonomy" id="176166"/>
    <lineage>
        <taxon>Eukaryota</taxon>
        <taxon>Fungi</taxon>
        <taxon>Dikarya</taxon>
        <taxon>Ascomycota</taxon>
        <taxon>Pezizomycotina</taxon>
        <taxon>Eurotiomycetes</taxon>
        <taxon>Eurotiomycetidae</taxon>
        <taxon>Eurotiales</taxon>
        <taxon>Aspergillaceae</taxon>
        <taxon>Aspergillus</taxon>
        <taxon>Aspergillus subgen. Nidulantes</taxon>
    </lineage>
</organism>
<dbReference type="Proteomes" id="UP001610335">
    <property type="component" value="Unassembled WGS sequence"/>
</dbReference>
<keyword evidence="2" id="KW-1185">Reference proteome</keyword>
<evidence type="ECO:0000313" key="1">
    <source>
        <dbReference type="EMBL" id="KAL2819550.1"/>
    </source>
</evidence>
<name>A0ABR4HVN8_9EURO</name>